<dbReference type="InterPro" id="IPR011990">
    <property type="entry name" value="TPR-like_helical_dom_sf"/>
</dbReference>
<dbReference type="PANTHER" id="PTHR47936">
    <property type="entry name" value="PPR_LONG DOMAIN-CONTAINING PROTEIN"/>
    <property type="match status" value="1"/>
</dbReference>
<dbReference type="Proteomes" id="UP001174677">
    <property type="component" value="Chromosome 12"/>
</dbReference>
<dbReference type="NCBIfam" id="TIGR00756">
    <property type="entry name" value="PPR"/>
    <property type="match status" value="2"/>
</dbReference>
<protein>
    <recommendedName>
        <fullName evidence="6">Pentacotripeptide-repeat region of PRORP domain-containing protein</fullName>
    </recommendedName>
</protein>
<accession>A0ABQ9LH65</accession>
<feature type="repeat" description="PPR" evidence="3">
    <location>
        <begin position="392"/>
        <end position="426"/>
    </location>
</feature>
<feature type="repeat" description="PPR" evidence="3">
    <location>
        <begin position="462"/>
        <end position="496"/>
    </location>
</feature>
<keyword evidence="2" id="KW-0677">Repeat</keyword>
<dbReference type="EMBL" id="JARPOI010000012">
    <property type="protein sequence ID" value="KAJ9167299.1"/>
    <property type="molecule type" value="Genomic_DNA"/>
</dbReference>
<dbReference type="Pfam" id="PF01535">
    <property type="entry name" value="PPR"/>
    <property type="match status" value="1"/>
</dbReference>
<dbReference type="Pfam" id="PF13041">
    <property type="entry name" value="PPR_2"/>
    <property type="match status" value="1"/>
</dbReference>
<keyword evidence="5" id="KW-1185">Reference proteome</keyword>
<comment type="caution">
    <text evidence="4">The sequence shown here is derived from an EMBL/GenBank/DDBJ whole genome shotgun (WGS) entry which is preliminary data.</text>
</comment>
<sequence length="599" mass="67680">MPFQAHSPSSQTVKHTTENNEKLLLFDALTVGQIPVDVVSEILLVGMKSSKLFKSNLRYLSNPHLSICSISSQYSLTHFLFSSPAKTLVSPRLFGNPICNSSFRNLTLDHPYSSISTIGSFLFCSETYPFHHSLCLFKYNGCRNLSPISSHGSPSVSSITYPYLQSSNCFGFTRCNCRYKDYTKQSFDLYLFKSRAHDCFRFYSVSSIDASQCKKLHTDELRPIATPKQVFKIIGLLRSNEDGLESKLCKLNLRLSITSVARVLRALNSKKRSALHFFQWIRCWQPELECNSDICSLVIDNCGRLGDYDAMQCLLNDFSLKSLSLTNKAFGFLPSMGATETLLRKSTQRVIDILCEVGGTCYGTGVYSLIEMFSDLGSFDMAKFVIEKTERRLSFYNVLIKEMCRRCDFKGARDMMDEIREAGCNPSSQTYNYIISNLLKNGKNADAYELFQKMKESNCSPDALTFEIFICNSCSGGKLDVAFEFLDEEVASGLEPRLLTHAAFIKGLFNSQQYEEAYKYVLSSDDKCSSSVNYSLLAGLNQKRGNVGAAEYILSEMIKKGLRPHYNMYMRVLKQLQRSGEKTSAADLQEKFLQLELRA</sequence>
<dbReference type="PANTHER" id="PTHR47936:SF3">
    <property type="entry name" value="PENTACOTRIPEPTIDE-REPEAT REGION OF PRORP DOMAIN-CONTAINING PROTEIN"/>
    <property type="match status" value="1"/>
</dbReference>
<name>A0ABQ9LH65_HEVBR</name>
<comment type="similarity">
    <text evidence="1">Belongs to the PPR family. P subfamily.</text>
</comment>
<gene>
    <name evidence="4" type="ORF">P3X46_021963</name>
</gene>
<evidence type="ECO:0008006" key="6">
    <source>
        <dbReference type="Google" id="ProtNLM"/>
    </source>
</evidence>
<evidence type="ECO:0000313" key="5">
    <source>
        <dbReference type="Proteomes" id="UP001174677"/>
    </source>
</evidence>
<evidence type="ECO:0000256" key="2">
    <source>
        <dbReference type="ARBA" id="ARBA00022737"/>
    </source>
</evidence>
<evidence type="ECO:0000313" key="4">
    <source>
        <dbReference type="EMBL" id="KAJ9167299.1"/>
    </source>
</evidence>
<proteinExistence type="inferred from homology"/>
<evidence type="ECO:0000256" key="3">
    <source>
        <dbReference type="PROSITE-ProRule" id="PRU00708"/>
    </source>
</evidence>
<feature type="repeat" description="PPR" evidence="3">
    <location>
        <begin position="427"/>
        <end position="461"/>
    </location>
</feature>
<dbReference type="Gene3D" id="1.25.40.10">
    <property type="entry name" value="Tetratricopeptide repeat domain"/>
    <property type="match status" value="2"/>
</dbReference>
<dbReference type="PROSITE" id="PS51375">
    <property type="entry name" value="PPR"/>
    <property type="match status" value="3"/>
</dbReference>
<dbReference type="InterPro" id="IPR002885">
    <property type="entry name" value="PPR_rpt"/>
</dbReference>
<reference evidence="4 5" key="1">
    <citation type="journal article" date="2023" name="Plant Biotechnol. J.">
        <title>Chromosome-level wild Hevea brasiliensis genome provides new tools for genomic-assisted breeding and valuable loci to elevate rubber yield.</title>
        <authorList>
            <person name="Cheng H."/>
            <person name="Song X."/>
            <person name="Hu Y."/>
            <person name="Wu T."/>
            <person name="Yang Q."/>
            <person name="An Z."/>
            <person name="Feng S."/>
            <person name="Deng Z."/>
            <person name="Wu W."/>
            <person name="Zeng X."/>
            <person name="Tu M."/>
            <person name="Wang X."/>
            <person name="Huang H."/>
        </authorList>
    </citation>
    <scope>NUCLEOTIDE SEQUENCE [LARGE SCALE GENOMIC DNA]</scope>
    <source>
        <strain evidence="4">MT/VB/25A 57/8</strain>
    </source>
</reference>
<evidence type="ECO:0000256" key="1">
    <source>
        <dbReference type="ARBA" id="ARBA00007626"/>
    </source>
</evidence>
<organism evidence="4 5">
    <name type="scientific">Hevea brasiliensis</name>
    <name type="common">Para rubber tree</name>
    <name type="synonym">Siphonia brasiliensis</name>
    <dbReference type="NCBI Taxonomy" id="3981"/>
    <lineage>
        <taxon>Eukaryota</taxon>
        <taxon>Viridiplantae</taxon>
        <taxon>Streptophyta</taxon>
        <taxon>Embryophyta</taxon>
        <taxon>Tracheophyta</taxon>
        <taxon>Spermatophyta</taxon>
        <taxon>Magnoliopsida</taxon>
        <taxon>eudicotyledons</taxon>
        <taxon>Gunneridae</taxon>
        <taxon>Pentapetalae</taxon>
        <taxon>rosids</taxon>
        <taxon>fabids</taxon>
        <taxon>Malpighiales</taxon>
        <taxon>Euphorbiaceae</taxon>
        <taxon>Crotonoideae</taxon>
        <taxon>Micrandreae</taxon>
        <taxon>Hevea</taxon>
    </lineage>
</organism>